<keyword evidence="7 14" id="KW-0812">Transmembrane</keyword>
<keyword evidence="9 14" id="KW-0256">Endoplasmic reticulum</keyword>
<dbReference type="PANTHER" id="PTHR12317">
    <property type="entry name" value="DIACYLGLYCEROL O-ACYLTRANSFERASE"/>
    <property type="match status" value="1"/>
</dbReference>
<evidence type="ECO:0000313" key="16">
    <source>
        <dbReference type="WBParaSite" id="MBELARI_LOCUS17105"/>
    </source>
</evidence>
<sequence>MSNLLGLQFAPLNIPLQRRLQTFAVLHQFFITLGSVVLVMVLPVYLVFTQFWWLILLYATWLWYDWQSPRKGAYPLQWCRDMRIHKWFADYFPVKLHKTADLDDSTNYLVGSHPHGIISMAAFVNFGSNATGIDKLFPNVFFRLCTLEGQFWTPFRREYGLLHGFIGCSKESLNWVLENEKKGLAAVLVIGGAEEALDAHPGHHILTLNNRKGFIRLAIQSGAALVPCYSFGENDIYNQADNPKGSMLREFQTWMKNKFGFSPPFFRGRGVFNYTFGLLPFRKPINTVMGKSIKVEKNSCPSKDEVDKVHAQYVEALVTLFDTHKTKFGCDENTKLVIQ</sequence>
<dbReference type="Pfam" id="PF03982">
    <property type="entry name" value="DAGAT"/>
    <property type="match status" value="1"/>
</dbReference>
<dbReference type="Proteomes" id="UP000887575">
    <property type="component" value="Unassembled WGS sequence"/>
</dbReference>
<comment type="pathway">
    <text evidence="3">Lipid metabolism.</text>
</comment>
<evidence type="ECO:0000256" key="13">
    <source>
        <dbReference type="ARBA" id="ARBA00023315"/>
    </source>
</evidence>
<evidence type="ECO:0000256" key="7">
    <source>
        <dbReference type="ARBA" id="ARBA00022692"/>
    </source>
</evidence>
<keyword evidence="13" id="KW-0012">Acyltransferase</keyword>
<dbReference type="AlphaFoldDB" id="A0AAF3J5A8"/>
<keyword evidence="15" id="KW-1185">Reference proteome</keyword>
<comment type="similarity">
    <text evidence="4 14">Belongs to the diacylglycerol acyltransferase family.</text>
</comment>
<accession>A0AAF3J5A8</accession>
<evidence type="ECO:0000256" key="6">
    <source>
        <dbReference type="ARBA" id="ARBA00022679"/>
    </source>
</evidence>
<name>A0AAF3J5A8_9BILA</name>
<keyword evidence="6 14" id="KW-0808">Transferase</keyword>
<evidence type="ECO:0000256" key="10">
    <source>
        <dbReference type="ARBA" id="ARBA00022989"/>
    </source>
</evidence>
<comment type="pathway">
    <text evidence="2">Glycerolipid metabolism; triacylglycerol biosynthesis.</text>
</comment>
<feature type="transmembrane region" description="Helical" evidence="14">
    <location>
        <begin position="20"/>
        <end position="39"/>
    </location>
</feature>
<evidence type="ECO:0000256" key="4">
    <source>
        <dbReference type="ARBA" id="ARBA00005420"/>
    </source>
</evidence>
<dbReference type="PANTHER" id="PTHR12317:SF0">
    <property type="entry name" value="ACYLTRANSFERASE"/>
    <property type="match status" value="1"/>
</dbReference>
<evidence type="ECO:0000256" key="5">
    <source>
        <dbReference type="ARBA" id="ARBA00022516"/>
    </source>
</evidence>
<keyword evidence="12 14" id="KW-0472">Membrane</keyword>
<dbReference type="GO" id="GO:0006071">
    <property type="term" value="P:glycerol metabolic process"/>
    <property type="evidence" value="ECO:0007669"/>
    <property type="project" value="UniProtKB-KW"/>
</dbReference>
<evidence type="ECO:0000256" key="12">
    <source>
        <dbReference type="ARBA" id="ARBA00023136"/>
    </source>
</evidence>
<dbReference type="EC" id="2.3.1.-" evidence="14"/>
<reference evidence="16" key="1">
    <citation type="submission" date="2024-02" db="UniProtKB">
        <authorList>
            <consortium name="WormBaseParasite"/>
        </authorList>
    </citation>
    <scope>IDENTIFICATION</scope>
</reference>
<dbReference type="InterPro" id="IPR007130">
    <property type="entry name" value="DAGAT"/>
</dbReference>
<organism evidence="15 16">
    <name type="scientific">Mesorhabditis belari</name>
    <dbReference type="NCBI Taxonomy" id="2138241"/>
    <lineage>
        <taxon>Eukaryota</taxon>
        <taxon>Metazoa</taxon>
        <taxon>Ecdysozoa</taxon>
        <taxon>Nematoda</taxon>
        <taxon>Chromadorea</taxon>
        <taxon>Rhabditida</taxon>
        <taxon>Rhabditina</taxon>
        <taxon>Rhabditomorpha</taxon>
        <taxon>Rhabditoidea</taxon>
        <taxon>Rhabditidae</taxon>
        <taxon>Mesorhabditinae</taxon>
        <taxon>Mesorhabditis</taxon>
    </lineage>
</organism>
<feature type="transmembrane region" description="Helical" evidence="14">
    <location>
        <begin position="45"/>
        <end position="64"/>
    </location>
</feature>
<keyword evidence="10 14" id="KW-1133">Transmembrane helix</keyword>
<dbReference type="WBParaSite" id="MBELARI_LOCUS17105">
    <property type="protein sequence ID" value="MBELARI_LOCUS17105"/>
    <property type="gene ID" value="MBELARI_LOCUS17105"/>
</dbReference>
<comment type="subcellular location">
    <subcellularLocation>
        <location evidence="1 14">Endoplasmic reticulum membrane</location>
        <topology evidence="1 14">Multi-pass membrane protein</topology>
    </subcellularLocation>
</comment>
<evidence type="ECO:0000256" key="3">
    <source>
        <dbReference type="ARBA" id="ARBA00005189"/>
    </source>
</evidence>
<keyword evidence="8" id="KW-0319">Glycerol metabolism</keyword>
<evidence type="ECO:0000256" key="2">
    <source>
        <dbReference type="ARBA" id="ARBA00004771"/>
    </source>
</evidence>
<evidence type="ECO:0000256" key="11">
    <source>
        <dbReference type="ARBA" id="ARBA00023098"/>
    </source>
</evidence>
<evidence type="ECO:0000256" key="9">
    <source>
        <dbReference type="ARBA" id="ARBA00022824"/>
    </source>
</evidence>
<evidence type="ECO:0000256" key="14">
    <source>
        <dbReference type="RuleBase" id="RU367023"/>
    </source>
</evidence>
<evidence type="ECO:0000256" key="8">
    <source>
        <dbReference type="ARBA" id="ARBA00022798"/>
    </source>
</evidence>
<evidence type="ECO:0000256" key="1">
    <source>
        <dbReference type="ARBA" id="ARBA00004477"/>
    </source>
</evidence>
<dbReference type="CDD" id="cd07987">
    <property type="entry name" value="LPLAT_MGAT-like"/>
    <property type="match status" value="1"/>
</dbReference>
<proteinExistence type="inferred from homology"/>
<keyword evidence="5" id="KW-0444">Lipid biosynthesis</keyword>
<keyword evidence="11" id="KW-0443">Lipid metabolism</keyword>
<dbReference type="GO" id="GO:0019432">
    <property type="term" value="P:triglyceride biosynthetic process"/>
    <property type="evidence" value="ECO:0007669"/>
    <property type="project" value="TreeGrafter"/>
</dbReference>
<evidence type="ECO:0000313" key="15">
    <source>
        <dbReference type="Proteomes" id="UP000887575"/>
    </source>
</evidence>
<dbReference type="GO" id="GO:0005789">
    <property type="term" value="C:endoplasmic reticulum membrane"/>
    <property type="evidence" value="ECO:0007669"/>
    <property type="project" value="UniProtKB-SubCell"/>
</dbReference>
<protein>
    <recommendedName>
        <fullName evidence="14">Acyltransferase</fullName>
        <ecNumber evidence="14">2.3.1.-</ecNumber>
    </recommendedName>
</protein>
<dbReference type="GO" id="GO:0004144">
    <property type="term" value="F:diacylglycerol O-acyltransferase activity"/>
    <property type="evidence" value="ECO:0007669"/>
    <property type="project" value="TreeGrafter"/>
</dbReference>